<dbReference type="RefSeq" id="WP_190253957.1">
    <property type="nucleotide sequence ID" value="NZ_BMPI01000038.1"/>
</dbReference>
<keyword evidence="2" id="KW-1185">Reference proteome</keyword>
<organism evidence="1 2">
    <name type="scientific">Dactylosporangium sucinum</name>
    <dbReference type="NCBI Taxonomy" id="1424081"/>
    <lineage>
        <taxon>Bacteria</taxon>
        <taxon>Bacillati</taxon>
        <taxon>Actinomycetota</taxon>
        <taxon>Actinomycetes</taxon>
        <taxon>Micromonosporales</taxon>
        <taxon>Micromonosporaceae</taxon>
        <taxon>Dactylosporangium</taxon>
    </lineage>
</organism>
<name>A0A917U4X6_9ACTN</name>
<dbReference type="Proteomes" id="UP000642070">
    <property type="component" value="Unassembled WGS sequence"/>
</dbReference>
<evidence type="ECO:0000313" key="2">
    <source>
        <dbReference type="Proteomes" id="UP000642070"/>
    </source>
</evidence>
<dbReference type="AlphaFoldDB" id="A0A917U4X6"/>
<protein>
    <submittedName>
        <fullName evidence="1">Uncharacterized protein</fullName>
    </submittedName>
</protein>
<dbReference type="EMBL" id="BMPI01000038">
    <property type="protein sequence ID" value="GGM55520.1"/>
    <property type="molecule type" value="Genomic_DNA"/>
</dbReference>
<comment type="caution">
    <text evidence="1">The sequence shown here is derived from an EMBL/GenBank/DDBJ whole genome shotgun (WGS) entry which is preliminary data.</text>
</comment>
<proteinExistence type="predicted"/>
<reference evidence="1" key="1">
    <citation type="journal article" date="2014" name="Int. J. Syst. Evol. Microbiol.">
        <title>Complete genome sequence of Corynebacterium casei LMG S-19264T (=DSM 44701T), isolated from a smear-ripened cheese.</title>
        <authorList>
            <consortium name="US DOE Joint Genome Institute (JGI-PGF)"/>
            <person name="Walter F."/>
            <person name="Albersmeier A."/>
            <person name="Kalinowski J."/>
            <person name="Ruckert C."/>
        </authorList>
    </citation>
    <scope>NUCLEOTIDE SEQUENCE</scope>
    <source>
        <strain evidence="1">JCM 19831</strain>
    </source>
</reference>
<reference evidence="1" key="2">
    <citation type="submission" date="2020-09" db="EMBL/GenBank/DDBJ databases">
        <authorList>
            <person name="Sun Q."/>
            <person name="Ohkuma M."/>
        </authorList>
    </citation>
    <scope>NUCLEOTIDE SEQUENCE</scope>
    <source>
        <strain evidence="1">JCM 19831</strain>
    </source>
</reference>
<evidence type="ECO:0000313" key="1">
    <source>
        <dbReference type="EMBL" id="GGM55520.1"/>
    </source>
</evidence>
<sequence>MKFQTYLFLSRRVFAVLAETPGLDVAAVAERAGLTNKCTRDVLRAAREVGAATSTKNAAGINQWFLVGLLEASQP</sequence>
<gene>
    <name evidence="1" type="ORF">GCM10007977_066510</name>
</gene>
<accession>A0A917U4X6</accession>